<sequence>MLTTHGGRIDLAAASYRHAPQPWIDLSTGINPNGWDASGVAIDWSPLPAVTALAALEAAARTAFGMSHGAVAALPGTEIGLRLLRDLGLPQPAHHVVPTYSTHAAALPDSQPIAVEAIGTAGTLLIANPNNPDGRILPPDQLLAIARDRRDGWLIVDEAFADIDPAISVLPHLREDDRVLAFRSFGKFFGLAGLRLGFVCGPDAMVARVRDRLGSWPVSAAAIAIGTAAYGDTDWIAATRRTLAASANRLDALLRTNGLAPQGDCPLFRLVDHDTAPALFDRLAAAGILTRPFDHDPRWLRIGLPGDEPAWTRLAEALRHG</sequence>
<organism evidence="5 6">
    <name type="scientific">Sphingomonas ginsenosidivorax</name>
    <dbReference type="NCBI Taxonomy" id="862135"/>
    <lineage>
        <taxon>Bacteria</taxon>
        <taxon>Pseudomonadati</taxon>
        <taxon>Pseudomonadota</taxon>
        <taxon>Alphaproteobacteria</taxon>
        <taxon>Sphingomonadales</taxon>
        <taxon>Sphingomonadaceae</taxon>
        <taxon>Sphingomonas</taxon>
    </lineage>
</organism>
<keyword evidence="2" id="KW-0663">Pyridoxal phosphate</keyword>
<proteinExistence type="inferred from homology"/>
<dbReference type="SUPFAM" id="SSF53383">
    <property type="entry name" value="PLP-dependent transferases"/>
    <property type="match status" value="1"/>
</dbReference>
<feature type="domain" description="Aminotransferase class I/classII large" evidence="4">
    <location>
        <begin position="123"/>
        <end position="318"/>
    </location>
</feature>
<evidence type="ECO:0000313" key="5">
    <source>
        <dbReference type="EMBL" id="TXC71381.1"/>
    </source>
</evidence>
<reference evidence="5 6" key="1">
    <citation type="journal article" date="2013" name="Antonie Van Leeuwenhoek">
        <title>Sphingomonas ginsenosidivorax sp. nov., with the ability to transform ginsenosides.</title>
        <authorList>
            <person name="Jin X.F."/>
            <person name="Kim J.K."/>
            <person name="Liu Q.M."/>
            <person name="Kang M.S."/>
            <person name="He D."/>
            <person name="Jin F.X."/>
            <person name="Kim S.C."/>
            <person name="Im W.T."/>
        </authorList>
    </citation>
    <scope>NUCLEOTIDE SEQUENCE [LARGE SCALE GENOMIC DNA]</scope>
    <source>
        <strain evidence="5 6">KHI67</strain>
    </source>
</reference>
<evidence type="ECO:0000259" key="4">
    <source>
        <dbReference type="Pfam" id="PF00155"/>
    </source>
</evidence>
<comment type="cofactor">
    <cofactor evidence="1 3">
        <name>pyridoxal 5'-phosphate</name>
        <dbReference type="ChEBI" id="CHEBI:597326"/>
    </cofactor>
</comment>
<dbReference type="GO" id="GO:0030170">
    <property type="term" value="F:pyridoxal phosphate binding"/>
    <property type="evidence" value="ECO:0007669"/>
    <property type="project" value="InterPro"/>
</dbReference>
<dbReference type="PANTHER" id="PTHR42885:SF1">
    <property type="entry name" value="THREONINE-PHOSPHATE DECARBOXYLASE"/>
    <property type="match status" value="1"/>
</dbReference>
<keyword evidence="3 5" id="KW-0032">Aminotransferase</keyword>
<dbReference type="Gene3D" id="3.90.1150.10">
    <property type="entry name" value="Aspartate Aminotransferase, domain 1"/>
    <property type="match status" value="1"/>
</dbReference>
<dbReference type="InterPro" id="IPR004839">
    <property type="entry name" value="Aminotransferase_I/II_large"/>
</dbReference>
<dbReference type="InterPro" id="IPR015424">
    <property type="entry name" value="PyrdxlP-dep_Trfase"/>
</dbReference>
<accession>A0A5C6UGM1</accession>
<dbReference type="EC" id="2.6.1.-" evidence="3"/>
<name>A0A5C6UGM1_9SPHN</name>
<dbReference type="PROSITE" id="PS00105">
    <property type="entry name" value="AA_TRANSFER_CLASS_1"/>
    <property type="match status" value="1"/>
</dbReference>
<dbReference type="RefSeq" id="WP_147082615.1">
    <property type="nucleotide sequence ID" value="NZ_VOQR01000001.1"/>
</dbReference>
<evidence type="ECO:0000313" key="6">
    <source>
        <dbReference type="Proteomes" id="UP000321250"/>
    </source>
</evidence>
<dbReference type="InterPro" id="IPR015422">
    <property type="entry name" value="PyrdxlP-dep_Trfase_small"/>
</dbReference>
<dbReference type="EMBL" id="VOQR01000001">
    <property type="protein sequence ID" value="TXC71381.1"/>
    <property type="molecule type" value="Genomic_DNA"/>
</dbReference>
<evidence type="ECO:0000256" key="2">
    <source>
        <dbReference type="ARBA" id="ARBA00022898"/>
    </source>
</evidence>
<dbReference type="CDD" id="cd00609">
    <property type="entry name" value="AAT_like"/>
    <property type="match status" value="1"/>
</dbReference>
<protein>
    <recommendedName>
        <fullName evidence="3">Aminotransferase</fullName>
        <ecNumber evidence="3">2.6.1.-</ecNumber>
    </recommendedName>
</protein>
<keyword evidence="6" id="KW-1185">Reference proteome</keyword>
<evidence type="ECO:0000256" key="3">
    <source>
        <dbReference type="RuleBase" id="RU000481"/>
    </source>
</evidence>
<comment type="caution">
    <text evidence="5">The sequence shown here is derived from an EMBL/GenBank/DDBJ whole genome shotgun (WGS) entry which is preliminary data.</text>
</comment>
<dbReference type="Pfam" id="PF00155">
    <property type="entry name" value="Aminotran_1_2"/>
    <property type="match status" value="1"/>
</dbReference>
<keyword evidence="3 5" id="KW-0808">Transferase</keyword>
<dbReference type="Proteomes" id="UP000321250">
    <property type="component" value="Unassembled WGS sequence"/>
</dbReference>
<comment type="similarity">
    <text evidence="3">Belongs to the class-I pyridoxal-phosphate-dependent aminotransferase family.</text>
</comment>
<dbReference type="PANTHER" id="PTHR42885">
    <property type="entry name" value="HISTIDINOL-PHOSPHATE AMINOTRANSFERASE-RELATED"/>
    <property type="match status" value="1"/>
</dbReference>
<dbReference type="InterPro" id="IPR004838">
    <property type="entry name" value="NHTrfase_class1_PyrdxlP-BS"/>
</dbReference>
<dbReference type="Gene3D" id="3.40.640.10">
    <property type="entry name" value="Type I PLP-dependent aspartate aminotransferase-like (Major domain)"/>
    <property type="match status" value="1"/>
</dbReference>
<dbReference type="InterPro" id="IPR015421">
    <property type="entry name" value="PyrdxlP-dep_Trfase_major"/>
</dbReference>
<dbReference type="AlphaFoldDB" id="A0A5C6UGM1"/>
<dbReference type="GO" id="GO:0008483">
    <property type="term" value="F:transaminase activity"/>
    <property type="evidence" value="ECO:0007669"/>
    <property type="project" value="UniProtKB-KW"/>
</dbReference>
<gene>
    <name evidence="5" type="ORF">FSB78_10855</name>
</gene>
<dbReference type="OrthoDB" id="9799304at2"/>
<evidence type="ECO:0000256" key="1">
    <source>
        <dbReference type="ARBA" id="ARBA00001933"/>
    </source>
</evidence>